<evidence type="ECO:0000313" key="5">
    <source>
        <dbReference type="EMBL" id="MEZ0164834.1"/>
    </source>
</evidence>
<gene>
    <name evidence="5" type="ORF">AB2L27_08655</name>
</gene>
<evidence type="ECO:0000256" key="2">
    <source>
        <dbReference type="ARBA" id="ARBA00022448"/>
    </source>
</evidence>
<accession>A0ABV4GZW5</accession>
<sequence>MPPSRTLSRRALTTAGLTAPLALAACGGSGVSSDPDVLRVLDSYSNDPDHRIIGEALDAAARSVGVRLERVSVSGGSLVQRVLQQGSSGTLPDILMLDNPDLQQIASTTALTAFGPLGIPTEDYARGVLDACTHDGEVYGLAPTVNTIALFYDRRALDAAGVAPPTSWEELRSAAAALTTGGRYGFAFCANATYENTWQYLPFFWSNGGDERDLDTPEAAQALGLLTDLVEQGHASRSVLNWTQADVKDQFISGRAAMMVNGPWQLPEITSIEGLDYGIVDLPVRDPATQTVVAPLGGEVWTVPDTGDTAKQRKAADVLTAFLSDESQLSMGEQRYTVPGKPALRSEYLQRRPEMETFTDLIVDARARTAELGADWPAAAKSIYTAVQLSLSGQATPREALAEAEDYR</sequence>
<dbReference type="RefSeq" id="WP_370441076.1">
    <property type="nucleotide sequence ID" value="NZ_JBGFTU010000008.1"/>
</dbReference>
<dbReference type="InterPro" id="IPR006059">
    <property type="entry name" value="SBP"/>
</dbReference>
<proteinExistence type="inferred from homology"/>
<keyword evidence="3 4" id="KW-0732">Signal</keyword>
<evidence type="ECO:0000256" key="4">
    <source>
        <dbReference type="SAM" id="SignalP"/>
    </source>
</evidence>
<comment type="similarity">
    <text evidence="1">Belongs to the bacterial solute-binding protein 1 family.</text>
</comment>
<comment type="caution">
    <text evidence="5">The sequence shown here is derived from an EMBL/GenBank/DDBJ whole genome shotgun (WGS) entry which is preliminary data.</text>
</comment>
<organism evidence="5 6">
    <name type="scientific">Kineococcus halophytocola</name>
    <dbReference type="NCBI Taxonomy" id="3234027"/>
    <lineage>
        <taxon>Bacteria</taxon>
        <taxon>Bacillati</taxon>
        <taxon>Actinomycetota</taxon>
        <taxon>Actinomycetes</taxon>
        <taxon>Kineosporiales</taxon>
        <taxon>Kineosporiaceae</taxon>
        <taxon>Kineococcus</taxon>
    </lineage>
</organism>
<feature type="chain" id="PRO_5045611667" evidence="4">
    <location>
        <begin position="25"/>
        <end position="408"/>
    </location>
</feature>
<reference evidence="5 6" key="1">
    <citation type="submission" date="2024-07" db="EMBL/GenBank/DDBJ databases">
        <authorList>
            <person name="Thanompreechachai J."/>
            <person name="Duangmal K."/>
        </authorList>
    </citation>
    <scope>NUCLEOTIDE SEQUENCE [LARGE SCALE GENOMIC DNA]</scope>
    <source>
        <strain evidence="5 6">LSe6-4</strain>
    </source>
</reference>
<dbReference type="SUPFAM" id="SSF53850">
    <property type="entry name" value="Periplasmic binding protein-like II"/>
    <property type="match status" value="1"/>
</dbReference>
<dbReference type="Gene3D" id="3.40.190.10">
    <property type="entry name" value="Periplasmic binding protein-like II"/>
    <property type="match status" value="2"/>
</dbReference>
<keyword evidence="6" id="KW-1185">Reference proteome</keyword>
<name>A0ABV4GZW5_9ACTN</name>
<evidence type="ECO:0000256" key="1">
    <source>
        <dbReference type="ARBA" id="ARBA00008520"/>
    </source>
</evidence>
<evidence type="ECO:0000313" key="6">
    <source>
        <dbReference type="Proteomes" id="UP001565927"/>
    </source>
</evidence>
<protein>
    <submittedName>
        <fullName evidence="5">Extracellular solute-binding protein</fullName>
    </submittedName>
</protein>
<keyword evidence="2" id="KW-0813">Transport</keyword>
<feature type="signal peptide" evidence="4">
    <location>
        <begin position="1"/>
        <end position="24"/>
    </location>
</feature>
<dbReference type="Pfam" id="PF13416">
    <property type="entry name" value="SBP_bac_8"/>
    <property type="match status" value="1"/>
</dbReference>
<dbReference type="PROSITE" id="PS51257">
    <property type="entry name" value="PROKAR_LIPOPROTEIN"/>
    <property type="match status" value="1"/>
</dbReference>
<dbReference type="PANTHER" id="PTHR30061">
    <property type="entry name" value="MALTOSE-BINDING PERIPLASMIC PROTEIN"/>
    <property type="match status" value="1"/>
</dbReference>
<dbReference type="PANTHER" id="PTHR30061:SF50">
    <property type="entry name" value="MALTOSE_MALTODEXTRIN-BINDING PERIPLASMIC PROTEIN"/>
    <property type="match status" value="1"/>
</dbReference>
<dbReference type="EMBL" id="JBGFTU010000008">
    <property type="protein sequence ID" value="MEZ0164834.1"/>
    <property type="molecule type" value="Genomic_DNA"/>
</dbReference>
<dbReference type="Proteomes" id="UP001565927">
    <property type="component" value="Unassembled WGS sequence"/>
</dbReference>
<evidence type="ECO:0000256" key="3">
    <source>
        <dbReference type="ARBA" id="ARBA00022729"/>
    </source>
</evidence>